<keyword evidence="2" id="KW-1185">Reference proteome</keyword>
<name>A0ACB9Q4V6_BAUVA</name>
<comment type="caution">
    <text evidence="1">The sequence shown here is derived from an EMBL/GenBank/DDBJ whole genome shotgun (WGS) entry which is preliminary data.</text>
</comment>
<protein>
    <submittedName>
        <fullName evidence="1">Uncharacterized protein</fullName>
    </submittedName>
</protein>
<sequence>MAALRHHPQHLGLLILTQTDRTRRIIAGSTTTHRILAKLKPGVGVDDNLIKPHDNVFVVPFIVLGDEDYAGKNDAIRVRVSIRVLVRGSGAVARGATAEVGGEYEGGEKYEETQGDGDGVAKADVGDIGGGGGGGGRGHGEKGGGERAFSICRGRGEGIRGVVIFLRGKGWVRISAAAFNTIRFWGETQLSRELQALN</sequence>
<dbReference type="EMBL" id="CM039427">
    <property type="protein sequence ID" value="KAI4355129.1"/>
    <property type="molecule type" value="Genomic_DNA"/>
</dbReference>
<evidence type="ECO:0000313" key="2">
    <source>
        <dbReference type="Proteomes" id="UP000828941"/>
    </source>
</evidence>
<organism evidence="1 2">
    <name type="scientific">Bauhinia variegata</name>
    <name type="common">Purple orchid tree</name>
    <name type="synonym">Phanera variegata</name>
    <dbReference type="NCBI Taxonomy" id="167791"/>
    <lineage>
        <taxon>Eukaryota</taxon>
        <taxon>Viridiplantae</taxon>
        <taxon>Streptophyta</taxon>
        <taxon>Embryophyta</taxon>
        <taxon>Tracheophyta</taxon>
        <taxon>Spermatophyta</taxon>
        <taxon>Magnoliopsida</taxon>
        <taxon>eudicotyledons</taxon>
        <taxon>Gunneridae</taxon>
        <taxon>Pentapetalae</taxon>
        <taxon>rosids</taxon>
        <taxon>fabids</taxon>
        <taxon>Fabales</taxon>
        <taxon>Fabaceae</taxon>
        <taxon>Cercidoideae</taxon>
        <taxon>Cercideae</taxon>
        <taxon>Bauhiniinae</taxon>
        <taxon>Bauhinia</taxon>
    </lineage>
</organism>
<gene>
    <name evidence="1" type="ORF">L6164_003931</name>
</gene>
<dbReference type="Proteomes" id="UP000828941">
    <property type="component" value="Chromosome 2"/>
</dbReference>
<proteinExistence type="predicted"/>
<evidence type="ECO:0000313" key="1">
    <source>
        <dbReference type="EMBL" id="KAI4355129.1"/>
    </source>
</evidence>
<reference evidence="1 2" key="1">
    <citation type="journal article" date="2022" name="DNA Res.">
        <title>Chromosomal-level genome assembly of the orchid tree Bauhinia variegata (Leguminosae; Cercidoideae) supports the allotetraploid origin hypothesis of Bauhinia.</title>
        <authorList>
            <person name="Zhong Y."/>
            <person name="Chen Y."/>
            <person name="Zheng D."/>
            <person name="Pang J."/>
            <person name="Liu Y."/>
            <person name="Luo S."/>
            <person name="Meng S."/>
            <person name="Qian L."/>
            <person name="Wei D."/>
            <person name="Dai S."/>
            <person name="Zhou R."/>
        </authorList>
    </citation>
    <scope>NUCLEOTIDE SEQUENCE [LARGE SCALE GENOMIC DNA]</scope>
    <source>
        <strain evidence="1">BV-YZ2020</strain>
    </source>
</reference>
<accession>A0ACB9Q4V6</accession>